<reference evidence="3" key="2">
    <citation type="submission" date="2025-08" db="UniProtKB">
        <authorList>
            <consortium name="RefSeq"/>
        </authorList>
    </citation>
    <scope>IDENTIFICATION</scope>
    <source>
        <tissue evidence="3">Blood</tissue>
    </source>
</reference>
<proteinExistence type="predicted"/>
<keyword evidence="2" id="KW-1185">Reference proteome</keyword>
<dbReference type="InterPro" id="IPR029369">
    <property type="entry name" value="HDNR"/>
</dbReference>
<dbReference type="CTD" id="387718"/>
<accession>A0A2D0RM67</accession>
<evidence type="ECO:0000313" key="3">
    <source>
        <dbReference type="RefSeq" id="XP_017331609.1"/>
    </source>
</evidence>
<gene>
    <name evidence="3" type="primary">tex36</name>
</gene>
<reference evidence="2" key="1">
    <citation type="journal article" date="2016" name="Nat. Commun.">
        <title>The channel catfish genome sequence provides insights into the evolution of scale formation in teleosts.</title>
        <authorList>
            <person name="Liu Z."/>
            <person name="Liu S."/>
            <person name="Yao J."/>
            <person name="Bao L."/>
            <person name="Zhang J."/>
            <person name="Li Y."/>
            <person name="Jiang C."/>
            <person name="Sun L."/>
            <person name="Wang R."/>
            <person name="Zhang Y."/>
            <person name="Zhou T."/>
            <person name="Zeng Q."/>
            <person name="Fu Q."/>
            <person name="Gao S."/>
            <person name="Li N."/>
            <person name="Koren S."/>
            <person name="Jiang Y."/>
            <person name="Zimin A."/>
            <person name="Xu P."/>
            <person name="Phillippy A.M."/>
            <person name="Geng X."/>
            <person name="Song L."/>
            <person name="Sun F."/>
            <person name="Li C."/>
            <person name="Wang X."/>
            <person name="Chen A."/>
            <person name="Jin Y."/>
            <person name="Yuan Z."/>
            <person name="Yang Y."/>
            <person name="Tan S."/>
            <person name="Peatman E."/>
            <person name="Lu J."/>
            <person name="Qin Z."/>
            <person name="Dunham R."/>
            <person name="Li Z."/>
            <person name="Sonstegard T."/>
            <person name="Feng J."/>
            <person name="Danzmann R.G."/>
            <person name="Schroeder S."/>
            <person name="Scheffler B."/>
            <person name="Duke M.V."/>
            <person name="Ballard L."/>
            <person name="Kucuktas H."/>
            <person name="Kaltenboeck L."/>
            <person name="Liu H."/>
            <person name="Armbruster J."/>
            <person name="Xie Y."/>
            <person name="Kirby M.L."/>
            <person name="Tian Y."/>
            <person name="Flanagan M.E."/>
            <person name="Mu W."/>
            <person name="Waldbieser G.C."/>
        </authorList>
    </citation>
    <scope>NUCLEOTIDE SEQUENCE [LARGE SCALE GENOMIC DNA]</scope>
    <source>
        <strain evidence="2">SDA103</strain>
    </source>
</reference>
<dbReference type="Proteomes" id="UP000221080">
    <property type="component" value="Chromosome 9"/>
</dbReference>
<protein>
    <submittedName>
        <fullName evidence="3">Testis-expressed protein 36 isoform X2</fullName>
    </submittedName>
</protein>
<sequence>MPKGGKRYANMDQDGKWFAHVVSQQCEVTREACTTTGEMLSQPIPQHMQGQKRYTKTCINHEKKTMGRSYPFSEHDNQGSLQDNIDTYGQGLGRKKCLDDRRQHNSHFCLCHDGSVSAVWLGSRDHSAYQTDFLPKQNTESTEDTQHIRRFPRNHLKRSNEAAVAQAEEGYMWFGRHDLNHRTPLHVLAATNHSLAL</sequence>
<organism evidence="2 3">
    <name type="scientific">Ictalurus punctatus</name>
    <name type="common">Channel catfish</name>
    <name type="synonym">Silurus punctatus</name>
    <dbReference type="NCBI Taxonomy" id="7998"/>
    <lineage>
        <taxon>Eukaryota</taxon>
        <taxon>Metazoa</taxon>
        <taxon>Chordata</taxon>
        <taxon>Craniata</taxon>
        <taxon>Vertebrata</taxon>
        <taxon>Euteleostomi</taxon>
        <taxon>Actinopterygii</taxon>
        <taxon>Neopterygii</taxon>
        <taxon>Teleostei</taxon>
        <taxon>Ostariophysi</taxon>
        <taxon>Siluriformes</taxon>
        <taxon>Ictaluridae</taxon>
        <taxon>Ictalurus</taxon>
    </lineage>
</organism>
<name>A0A2D0RM67_ICTPU</name>
<dbReference type="AlphaFoldDB" id="A0A2D0RM67"/>
<dbReference type="RefSeq" id="XP_017331609.1">
    <property type="nucleotide sequence ID" value="XM_017476120.3"/>
</dbReference>
<evidence type="ECO:0000259" key="1">
    <source>
        <dbReference type="Pfam" id="PF15115"/>
    </source>
</evidence>
<dbReference type="OrthoDB" id="10003408at2759"/>
<dbReference type="GeneID" id="108269946"/>
<dbReference type="PANTHER" id="PTHR35440">
    <property type="entry name" value="TESTIS-EXPRESSED PROTEIN 36"/>
    <property type="match status" value="1"/>
</dbReference>
<dbReference type="PANTHER" id="PTHR35440:SF1">
    <property type="entry name" value="TESTIS-EXPRESSED PROTEIN 36"/>
    <property type="match status" value="1"/>
</dbReference>
<evidence type="ECO:0000313" key="2">
    <source>
        <dbReference type="Proteomes" id="UP000221080"/>
    </source>
</evidence>
<feature type="domain" description="Domain of unknown function with conserved HDNR motif" evidence="1">
    <location>
        <begin position="1"/>
        <end position="166"/>
    </location>
</feature>
<dbReference type="Pfam" id="PF15115">
    <property type="entry name" value="HDNR"/>
    <property type="match status" value="1"/>
</dbReference>